<keyword evidence="4 5" id="KW-0694">RNA-binding</keyword>
<dbReference type="InterPro" id="IPR006839">
    <property type="entry name" value="DarP"/>
</dbReference>
<dbReference type="GO" id="GO:1902626">
    <property type="term" value="P:assembly of large subunit precursor of preribosome"/>
    <property type="evidence" value="ECO:0007669"/>
    <property type="project" value="UniProtKB-UniRule"/>
</dbReference>
<dbReference type="FunFam" id="1.10.60.30:FF:000002">
    <property type="entry name" value="UPF0307 protein YjgA"/>
    <property type="match status" value="1"/>
</dbReference>
<keyword evidence="3 5" id="KW-0699">rRNA-binding</keyword>
<dbReference type="Gene3D" id="1.10.60.30">
    <property type="entry name" value="PSPTO4464-like domains"/>
    <property type="match status" value="2"/>
</dbReference>
<accession>A0A8I2B2J0</accession>
<dbReference type="Proteomes" id="UP000664658">
    <property type="component" value="Unassembled WGS sequence"/>
</dbReference>
<evidence type="ECO:0000256" key="5">
    <source>
        <dbReference type="HAMAP-Rule" id="MF_00765"/>
    </source>
</evidence>
<protein>
    <recommendedName>
        <fullName evidence="5">Dual-action ribosomal maturation protein DarP</fullName>
    </recommendedName>
    <alternativeName>
        <fullName evidence="5">Large ribosomal subunit assembly factor DarP</fullName>
    </alternativeName>
</protein>
<dbReference type="PANTHER" id="PTHR38101">
    <property type="entry name" value="UPF0307 PROTEIN YJGA"/>
    <property type="match status" value="1"/>
</dbReference>
<dbReference type="NCBIfam" id="NF003593">
    <property type="entry name" value="PRK05255.1-1"/>
    <property type="match status" value="1"/>
</dbReference>
<dbReference type="GO" id="GO:0005829">
    <property type="term" value="C:cytosol"/>
    <property type="evidence" value="ECO:0007669"/>
    <property type="project" value="TreeGrafter"/>
</dbReference>
<evidence type="ECO:0000313" key="7">
    <source>
        <dbReference type="Proteomes" id="UP000664658"/>
    </source>
</evidence>
<dbReference type="GO" id="GO:0043022">
    <property type="term" value="F:ribosome binding"/>
    <property type="evidence" value="ECO:0007669"/>
    <property type="project" value="UniProtKB-UniRule"/>
</dbReference>
<evidence type="ECO:0000256" key="3">
    <source>
        <dbReference type="ARBA" id="ARBA00022730"/>
    </source>
</evidence>
<name>A0A8I2B2J0_PLESH</name>
<organism evidence="6 7">
    <name type="scientific">Plesiomonas shigelloides</name>
    <name type="common">Aeromonas shigelloides</name>
    <dbReference type="NCBI Taxonomy" id="703"/>
    <lineage>
        <taxon>Bacteria</taxon>
        <taxon>Pseudomonadati</taxon>
        <taxon>Pseudomonadota</taxon>
        <taxon>Gammaproteobacteria</taxon>
        <taxon>Enterobacterales</taxon>
        <taxon>Enterobacteriaceae</taxon>
        <taxon>Plesiomonas</taxon>
    </lineage>
</organism>
<evidence type="ECO:0000256" key="4">
    <source>
        <dbReference type="ARBA" id="ARBA00022884"/>
    </source>
</evidence>
<dbReference type="InterPro" id="IPR023153">
    <property type="entry name" value="DarP_sf"/>
</dbReference>
<dbReference type="PIRSF" id="PIRSF016183">
    <property type="entry name" value="UCP016183"/>
    <property type="match status" value="1"/>
</dbReference>
<dbReference type="Pfam" id="PF04751">
    <property type="entry name" value="DarP"/>
    <property type="match status" value="1"/>
</dbReference>
<comment type="function">
    <text evidence="5">Member of a network of 50S ribosomal subunit biogenesis factors which assembles along the 30S-50S interface, preventing incorrect 23S rRNA structures from forming. Promotes peptidyl transferase center (PTC) maturation.</text>
</comment>
<gene>
    <name evidence="5" type="primary">darP</name>
    <name evidence="6" type="ORF">J2R62_07065</name>
</gene>
<evidence type="ECO:0000256" key="2">
    <source>
        <dbReference type="ARBA" id="ARBA00022517"/>
    </source>
</evidence>
<comment type="caution">
    <text evidence="6">The sequence shown here is derived from an EMBL/GenBank/DDBJ whole genome shotgun (WGS) entry which is preliminary data.</text>
</comment>
<dbReference type="SUPFAM" id="SSF158710">
    <property type="entry name" value="PSPTO4464-like"/>
    <property type="match status" value="1"/>
</dbReference>
<keyword evidence="2 5" id="KW-0690">Ribosome biogenesis</keyword>
<reference evidence="6" key="1">
    <citation type="submission" date="2021-03" db="EMBL/GenBank/DDBJ databases">
        <title>Plesiomonas shigelloides zfcc0051, isolated from zebrafish feces.</title>
        <authorList>
            <person name="Vanderhoek Z."/>
            <person name="Gaulke C."/>
        </authorList>
    </citation>
    <scope>NUCLEOTIDE SEQUENCE</scope>
    <source>
        <strain evidence="6">Zfcc0051</strain>
    </source>
</reference>
<comment type="similarity">
    <text evidence="5">Belongs to the DarP family.</text>
</comment>
<evidence type="ECO:0000313" key="6">
    <source>
        <dbReference type="EMBL" id="MBO1107981.1"/>
    </source>
</evidence>
<dbReference type="PANTHER" id="PTHR38101:SF1">
    <property type="entry name" value="UPF0307 PROTEIN YJGA"/>
    <property type="match status" value="1"/>
</dbReference>
<proteinExistence type="inferred from homology"/>
<sequence length="183" mass="21508">MRKRNDDLHWQDEEEEEIIWVSKSEIKRDAEALKALGQELIALGRQALTRVPLDDELRAEIELAQKISKEGLRRQVQFIGKMLRSRDVTPIVTALDKMKNKHNQQIALFHKFERIRDQLLEKGDDALAMVLHDYPQADRQHLRNLVRSALKEKADNKPPKAYREIFQYLKELAEQRESEESGE</sequence>
<dbReference type="GO" id="GO:0019843">
    <property type="term" value="F:rRNA binding"/>
    <property type="evidence" value="ECO:0007669"/>
    <property type="project" value="UniProtKB-UniRule"/>
</dbReference>
<evidence type="ECO:0000256" key="1">
    <source>
        <dbReference type="ARBA" id="ARBA00022490"/>
    </source>
</evidence>
<dbReference type="AlphaFoldDB" id="A0A8I2B2J0"/>
<dbReference type="HAMAP" id="MF_00765">
    <property type="entry name" value="DarP"/>
    <property type="match status" value="1"/>
</dbReference>
<keyword evidence="1 5" id="KW-0963">Cytoplasm</keyword>
<dbReference type="CDD" id="cd16331">
    <property type="entry name" value="YjgA-like"/>
    <property type="match status" value="1"/>
</dbReference>
<dbReference type="EMBL" id="JAFNAA010000006">
    <property type="protein sequence ID" value="MBO1107981.1"/>
    <property type="molecule type" value="Genomic_DNA"/>
</dbReference>
<dbReference type="RefSeq" id="WP_207541912.1">
    <property type="nucleotide sequence ID" value="NZ_JAFNAA010000006.1"/>
</dbReference>
<comment type="subcellular location">
    <subcellularLocation>
        <location evidence="5">Cytoplasm</location>
    </subcellularLocation>
    <text evidence="5">Associates with late stage pre-50S ribosomal subunits.</text>
</comment>